<dbReference type="InterPro" id="IPR058240">
    <property type="entry name" value="rSAM_sf"/>
</dbReference>
<dbReference type="SFLD" id="SFLDG01386">
    <property type="entry name" value="main_SPASM_domain-containing"/>
    <property type="match status" value="1"/>
</dbReference>
<dbReference type="InterPro" id="IPR013785">
    <property type="entry name" value="Aldolase_TIM"/>
</dbReference>
<evidence type="ECO:0000256" key="1">
    <source>
        <dbReference type="ARBA" id="ARBA00001966"/>
    </source>
</evidence>
<evidence type="ECO:0000256" key="7">
    <source>
        <dbReference type="SAM" id="MobiDB-lite"/>
    </source>
</evidence>
<dbReference type="InterPro" id="IPR007197">
    <property type="entry name" value="rSAM"/>
</dbReference>
<comment type="cofactor">
    <cofactor evidence="1">
        <name>[4Fe-4S] cluster</name>
        <dbReference type="ChEBI" id="CHEBI:49883"/>
    </cofactor>
</comment>
<dbReference type="PANTHER" id="PTHR43273:SF8">
    <property type="entry name" value="RADICAL SAM DOMAIN PROTEIN"/>
    <property type="match status" value="1"/>
</dbReference>
<dbReference type="InterPro" id="IPR000385">
    <property type="entry name" value="MoaA_NifB_PqqE_Fe-S-bd_CS"/>
</dbReference>
<feature type="domain" description="Radical SAM core" evidence="8">
    <location>
        <begin position="73"/>
        <end position="300"/>
    </location>
</feature>
<dbReference type="AlphaFoldDB" id="A0A2K8MDP1"/>
<evidence type="ECO:0000256" key="6">
    <source>
        <dbReference type="ARBA" id="ARBA00023014"/>
    </source>
</evidence>
<dbReference type="InterPro" id="IPR023867">
    <property type="entry name" value="Sulphatase_maturase_rSAM"/>
</dbReference>
<organism evidence="9 10">
    <name type="scientific">Sphingomonas psychrotolerans</name>
    <dbReference type="NCBI Taxonomy" id="1327635"/>
    <lineage>
        <taxon>Bacteria</taxon>
        <taxon>Pseudomonadati</taxon>
        <taxon>Pseudomonadota</taxon>
        <taxon>Alphaproteobacteria</taxon>
        <taxon>Sphingomonadales</taxon>
        <taxon>Sphingomonadaceae</taxon>
        <taxon>Sphingomonas</taxon>
    </lineage>
</organism>
<dbReference type="SFLD" id="SFLDS00029">
    <property type="entry name" value="Radical_SAM"/>
    <property type="match status" value="1"/>
</dbReference>
<dbReference type="Proteomes" id="UP000229081">
    <property type="component" value="Chromosome"/>
</dbReference>
<evidence type="ECO:0000259" key="8">
    <source>
        <dbReference type="PROSITE" id="PS51918"/>
    </source>
</evidence>
<evidence type="ECO:0000256" key="3">
    <source>
        <dbReference type="ARBA" id="ARBA00022691"/>
    </source>
</evidence>
<feature type="region of interest" description="Disordered" evidence="7">
    <location>
        <begin position="1"/>
        <end position="65"/>
    </location>
</feature>
<keyword evidence="6" id="KW-0411">Iron-sulfur</keyword>
<evidence type="ECO:0000256" key="4">
    <source>
        <dbReference type="ARBA" id="ARBA00022723"/>
    </source>
</evidence>
<dbReference type="SUPFAM" id="SSF102114">
    <property type="entry name" value="Radical SAM enzymes"/>
    <property type="match status" value="1"/>
</dbReference>
<keyword evidence="5" id="KW-0408">Iron</keyword>
<dbReference type="CDD" id="cd01335">
    <property type="entry name" value="Radical_SAM"/>
    <property type="match status" value="1"/>
</dbReference>
<dbReference type="PROSITE" id="PS01305">
    <property type="entry name" value="MOAA_NIFB_PQQE"/>
    <property type="match status" value="1"/>
</dbReference>
<dbReference type="GO" id="GO:0016491">
    <property type="term" value="F:oxidoreductase activity"/>
    <property type="evidence" value="ECO:0007669"/>
    <property type="project" value="InterPro"/>
</dbReference>
<evidence type="ECO:0000256" key="5">
    <source>
        <dbReference type="ARBA" id="ARBA00023004"/>
    </source>
</evidence>
<dbReference type="EMBL" id="CP024923">
    <property type="protein sequence ID" value="ATY31074.1"/>
    <property type="molecule type" value="Genomic_DNA"/>
</dbReference>
<gene>
    <name evidence="9" type="ORF">CVN68_02975</name>
</gene>
<dbReference type="Gene3D" id="3.20.20.70">
    <property type="entry name" value="Aldolase class I"/>
    <property type="match status" value="1"/>
</dbReference>
<sequence>MGESGEPGNVRAPDRPGAPAARRRAVRDAHRLHAARALCRTNPLRREGPDAPARGTGQPGVQAPRGRTVMRNAHSPLSVTFKIASRCNLNCSYCYVYNKLDDSWRRQPAMISDEVIDASVAALRRHCAKSGQRLLRIVFHGGEPLLVGHERFDCWCRKLRSLDDSVEVRLALQTNGVLIDDKWAELFAAHKIVVGISIDGTPDVHDAQRVDHKGRGSYSGVLRGVEALRRNAVGFSLLSVISLGSDPVATHRHLLSLGPAQIEYLFPDQTHDTIGALRARHGPTPGADFLIPIFEQWWGSGDMKVRVGPFMAIVRAILGGVCEVDFIGNNPLGYLFVEPDGAIEGLDVLRTCGPGLARTGMNVRNHDFSDMEDHCKFHYQVIFEGLSLPRGCRTCRERSTCAGGYLPHRFASDGGFDHPSAWCADILRLFDHLRSRLGVPPAETLLRREALDSLSVDTEGVPA</sequence>
<accession>A0A2K8MDP1</accession>
<name>A0A2K8MDP1_9SPHN</name>
<evidence type="ECO:0000313" key="9">
    <source>
        <dbReference type="EMBL" id="ATY31074.1"/>
    </source>
</evidence>
<dbReference type="SFLD" id="SFLDG01067">
    <property type="entry name" value="SPASM/twitch_domain_containing"/>
    <property type="match status" value="1"/>
</dbReference>
<protein>
    <recommendedName>
        <fullName evidence="8">Radical SAM core domain-containing protein</fullName>
    </recommendedName>
</protein>
<dbReference type="PROSITE" id="PS51918">
    <property type="entry name" value="RADICAL_SAM"/>
    <property type="match status" value="1"/>
</dbReference>
<dbReference type="PANTHER" id="PTHR43273">
    <property type="entry name" value="ANAEROBIC SULFATASE-MATURATING ENZYME HOMOLOG ASLB-RELATED"/>
    <property type="match status" value="1"/>
</dbReference>
<reference evidence="9 10" key="1">
    <citation type="submission" date="2017-11" db="EMBL/GenBank/DDBJ databases">
        <title>Complete genome sequence of Sphingomonas sp. Strain Cra20, a psychrotolerant potential plant growth promoting rhizobacteria.</title>
        <authorList>
            <person name="Luo Y."/>
        </authorList>
    </citation>
    <scope>NUCLEOTIDE SEQUENCE [LARGE SCALE GENOMIC DNA]</scope>
    <source>
        <strain evidence="9 10">Cra20</strain>
    </source>
</reference>
<dbReference type="GO" id="GO:0046872">
    <property type="term" value="F:metal ion binding"/>
    <property type="evidence" value="ECO:0007669"/>
    <property type="project" value="UniProtKB-KW"/>
</dbReference>
<dbReference type="SFLD" id="SFLDG01072">
    <property type="entry name" value="dehydrogenase_like"/>
    <property type="match status" value="1"/>
</dbReference>
<dbReference type="KEGG" id="sphc:CVN68_02975"/>
<evidence type="ECO:0000313" key="10">
    <source>
        <dbReference type="Proteomes" id="UP000229081"/>
    </source>
</evidence>
<dbReference type="Pfam" id="PF04055">
    <property type="entry name" value="Radical_SAM"/>
    <property type="match status" value="1"/>
</dbReference>
<proteinExistence type="predicted"/>
<keyword evidence="3" id="KW-0949">S-adenosyl-L-methionine</keyword>
<keyword evidence="10" id="KW-1185">Reference proteome</keyword>
<keyword evidence="4" id="KW-0479">Metal-binding</keyword>
<dbReference type="GO" id="GO:0051539">
    <property type="term" value="F:4 iron, 4 sulfur cluster binding"/>
    <property type="evidence" value="ECO:0007669"/>
    <property type="project" value="UniProtKB-KW"/>
</dbReference>
<evidence type="ECO:0000256" key="2">
    <source>
        <dbReference type="ARBA" id="ARBA00022485"/>
    </source>
</evidence>
<keyword evidence="2" id="KW-0004">4Fe-4S</keyword>